<proteinExistence type="predicted"/>
<dbReference type="InterPro" id="IPR036179">
    <property type="entry name" value="Ig-like_dom_sf"/>
</dbReference>
<keyword evidence="1" id="KW-0732">Signal</keyword>
<dbReference type="Ensembl" id="ENSCCRT00015038665.1">
    <property type="protein sequence ID" value="ENSCCRP00015037376.1"/>
    <property type="gene ID" value="ENSCCRG00015015563.1"/>
</dbReference>
<feature type="domain" description="Immunoglobulin" evidence="2">
    <location>
        <begin position="23"/>
        <end position="106"/>
    </location>
</feature>
<reference evidence="3" key="1">
    <citation type="submission" date="2025-08" db="UniProtKB">
        <authorList>
            <consortium name="Ensembl"/>
        </authorList>
    </citation>
    <scope>IDENTIFICATION</scope>
</reference>
<dbReference type="Gene3D" id="2.60.40.10">
    <property type="entry name" value="Immunoglobulins"/>
    <property type="match status" value="1"/>
</dbReference>
<evidence type="ECO:0000313" key="4">
    <source>
        <dbReference type="Proteomes" id="UP000694700"/>
    </source>
</evidence>
<evidence type="ECO:0000256" key="1">
    <source>
        <dbReference type="SAM" id="SignalP"/>
    </source>
</evidence>
<feature type="signal peptide" evidence="1">
    <location>
        <begin position="1"/>
        <end position="16"/>
    </location>
</feature>
<accession>A0A8C1UHT3</accession>
<name>A0A8C1UHT3_CYPCA</name>
<dbReference type="AlphaFoldDB" id="A0A8C1UHT3"/>
<feature type="chain" id="PRO_5034753594" description="Immunoglobulin domain-containing protein" evidence="1">
    <location>
        <begin position="17"/>
        <end position="148"/>
    </location>
</feature>
<dbReference type="Proteomes" id="UP000694700">
    <property type="component" value="Unplaced"/>
</dbReference>
<organism evidence="3 4">
    <name type="scientific">Cyprinus carpio</name>
    <name type="common">Common carp</name>
    <dbReference type="NCBI Taxonomy" id="7962"/>
    <lineage>
        <taxon>Eukaryota</taxon>
        <taxon>Metazoa</taxon>
        <taxon>Chordata</taxon>
        <taxon>Craniata</taxon>
        <taxon>Vertebrata</taxon>
        <taxon>Euteleostomi</taxon>
        <taxon>Actinopterygii</taxon>
        <taxon>Neopterygii</taxon>
        <taxon>Teleostei</taxon>
        <taxon>Ostariophysi</taxon>
        <taxon>Cypriniformes</taxon>
        <taxon>Cyprinidae</taxon>
        <taxon>Cyprininae</taxon>
        <taxon>Cyprinus</taxon>
    </lineage>
</organism>
<dbReference type="SUPFAM" id="SSF48726">
    <property type="entry name" value="Immunoglobulin"/>
    <property type="match status" value="1"/>
</dbReference>
<dbReference type="InterPro" id="IPR003599">
    <property type="entry name" value="Ig_sub"/>
</dbReference>
<protein>
    <recommendedName>
        <fullName evidence="2">Immunoglobulin domain-containing protein</fullName>
    </recommendedName>
</protein>
<dbReference type="InterPro" id="IPR013783">
    <property type="entry name" value="Ig-like_fold"/>
</dbReference>
<evidence type="ECO:0000259" key="2">
    <source>
        <dbReference type="SMART" id="SM00409"/>
    </source>
</evidence>
<sequence length="148" mass="17550">MHLWYFILIYVNFTHCTVLHQPDSVISVDLDANVTLQCFFAENCSMYDMFWYKQIKGQQPCAVVKVGKRLSLSIINISHWDEAVYYCGVEIFFDIEFGNGVFLTLIYHLLTLQVSSRFMKRLSYRSRYLSVQHYWNICLVDHMSVHQD</sequence>
<dbReference type="SMART" id="SM00409">
    <property type="entry name" value="IG"/>
    <property type="match status" value="1"/>
</dbReference>
<evidence type="ECO:0000313" key="3">
    <source>
        <dbReference type="Ensembl" id="ENSCCRP00015037376.1"/>
    </source>
</evidence>